<keyword evidence="3" id="KW-1185">Reference proteome</keyword>
<reference evidence="2 3" key="1">
    <citation type="journal article" date="2023" name="Microbiol. Spectr.">
        <title>Symbiosis of Carpenter Bees with Uncharacterized Lactic Acid Bacteria Showing NAD Auxotrophy.</title>
        <authorList>
            <person name="Kawasaki S."/>
            <person name="Ozawa K."/>
            <person name="Mori T."/>
            <person name="Yamamoto A."/>
            <person name="Ito M."/>
            <person name="Ohkuma M."/>
            <person name="Sakamoto M."/>
            <person name="Matsutani M."/>
        </authorList>
    </citation>
    <scope>NUCLEOTIDE SEQUENCE [LARGE SCALE GENOMIC DNA]</scope>
    <source>
        <strain evidence="2 3">Kim37-2</strain>
    </source>
</reference>
<accession>A0ABM8B8N7</accession>
<feature type="compositionally biased region" description="Low complexity" evidence="1">
    <location>
        <begin position="87"/>
        <end position="107"/>
    </location>
</feature>
<feature type="region of interest" description="Disordered" evidence="1">
    <location>
        <begin position="81"/>
        <end position="116"/>
    </location>
</feature>
<name>A0ABM8B8N7_9BIFI</name>
<evidence type="ECO:0000313" key="3">
    <source>
        <dbReference type="Proteomes" id="UP001321766"/>
    </source>
</evidence>
<dbReference type="EMBL" id="AP026798">
    <property type="protein sequence ID" value="BDR53275.1"/>
    <property type="molecule type" value="Genomic_DNA"/>
</dbReference>
<evidence type="ECO:0000256" key="1">
    <source>
        <dbReference type="SAM" id="MobiDB-lite"/>
    </source>
</evidence>
<protein>
    <recommendedName>
        <fullName evidence="4">UDP-N-acetylmuramyl peptide synthase</fullName>
    </recommendedName>
</protein>
<dbReference type="Proteomes" id="UP001321766">
    <property type="component" value="Chromosome"/>
</dbReference>
<evidence type="ECO:0000313" key="2">
    <source>
        <dbReference type="EMBL" id="BDR53275.1"/>
    </source>
</evidence>
<evidence type="ECO:0008006" key="4">
    <source>
        <dbReference type="Google" id="ProtNLM"/>
    </source>
</evidence>
<gene>
    <name evidence="2" type="ORF">KIM372_11820</name>
</gene>
<proteinExistence type="predicted"/>
<sequence>MSALSESISQRMTLGYLHSHYGLELVPSFAQDVTVTSLADDLNSVRPGSLYLPYLGPGEEHVDLGTPPTQPLQSAAEPINDDTQYSQQTPTQEVEQVQASSSSTESVSEPEGDQETSLDHLLVQAELRGAYAVLLPQSVKKAGIPQADIPLLIGDLEANELGQILSNAAGGPSSALAIFALVGQDASEQAEELAEFLHMLGNPVGVLSAHKVSSLERSLDVQAPMSMFDVQRSLAICLEDGAAAVVIAVDSATLQAQALQSVQVDVIAFPKAASQRTHFYEGRRGRLTAAAREYGFALSSQMQVARPSDTTDEMAQQALAGKDQSRIDALSLNIAMTLAAGVKRSHIRSALETNQELS</sequence>
<organism evidence="2 3">
    <name type="scientific">Bombiscardovia nodaiensis</name>
    <dbReference type="NCBI Taxonomy" id="2932181"/>
    <lineage>
        <taxon>Bacteria</taxon>
        <taxon>Bacillati</taxon>
        <taxon>Actinomycetota</taxon>
        <taxon>Actinomycetes</taxon>
        <taxon>Bifidobacteriales</taxon>
        <taxon>Bifidobacteriaceae</taxon>
        <taxon>Bombiscardovia</taxon>
    </lineage>
</organism>